<dbReference type="InterPro" id="IPR006140">
    <property type="entry name" value="D-isomer_DH_NAD-bd"/>
</dbReference>
<dbReference type="GO" id="GO:0016616">
    <property type="term" value="F:oxidoreductase activity, acting on the CH-OH group of donors, NAD or NADP as acceptor"/>
    <property type="evidence" value="ECO:0007669"/>
    <property type="project" value="UniProtKB-ARBA"/>
</dbReference>
<sequence>MTPRGVFLYKADPVRGAEWAAWFAQKAPELEFCQWPYEGDPARVRYLAAWEPPASLAAFPKLELLFSVGAGIDQFDFSLIPDTLPVVRMVEPGIVGGMVEYATLAVLSLHREWLTYRAQQQAAQWQPLRVLPAGARRVGIMGLGVLAQAVLAQMKALGFPCAGWSSSQHAIDGVECYSGAAGLPAFLARTDILVCLLPLTASTRGILCQDLFRQLPHGAMLVNCGRGGHLVQEDLRQALDSGQLAQAVLDVCEPEPLAPKHWLWSHPRVMLTPHIASMTQPETAVDVVLDNIRRHRSGAPLTGLVERDRGY</sequence>
<dbReference type="InterPro" id="IPR036291">
    <property type="entry name" value="NAD(P)-bd_dom_sf"/>
</dbReference>
<evidence type="ECO:0000259" key="3">
    <source>
        <dbReference type="Pfam" id="PF02826"/>
    </source>
</evidence>
<dbReference type="PANTHER" id="PTHR43333:SF1">
    <property type="entry name" value="D-ISOMER SPECIFIC 2-HYDROXYACID DEHYDROGENASE NAD-BINDING DOMAIN-CONTAINING PROTEIN"/>
    <property type="match status" value="1"/>
</dbReference>
<dbReference type="AlphaFoldDB" id="A0A418XXY3"/>
<evidence type="ECO:0000313" key="4">
    <source>
        <dbReference type="EMBL" id="RJG17865.1"/>
    </source>
</evidence>
<protein>
    <submittedName>
        <fullName evidence="4">Glyoxylate/hydroxypyruvate reductase A</fullName>
    </submittedName>
</protein>
<dbReference type="RefSeq" id="WP_119810603.1">
    <property type="nucleotide sequence ID" value="NZ_QYUP01000093.1"/>
</dbReference>
<evidence type="ECO:0000256" key="1">
    <source>
        <dbReference type="ARBA" id="ARBA00023002"/>
    </source>
</evidence>
<proteinExistence type="predicted"/>
<gene>
    <name evidence="4" type="ORF">D3872_09810</name>
</gene>
<dbReference type="Pfam" id="PF02826">
    <property type="entry name" value="2-Hacid_dh_C"/>
    <property type="match status" value="1"/>
</dbReference>
<evidence type="ECO:0000313" key="5">
    <source>
        <dbReference type="Proteomes" id="UP000284006"/>
    </source>
</evidence>
<keyword evidence="2" id="KW-0520">NAD</keyword>
<dbReference type="GO" id="GO:0051287">
    <property type="term" value="F:NAD binding"/>
    <property type="evidence" value="ECO:0007669"/>
    <property type="project" value="InterPro"/>
</dbReference>
<name>A0A418XXY3_9BURK</name>
<keyword evidence="4" id="KW-0670">Pyruvate</keyword>
<dbReference type="Gene3D" id="3.40.50.720">
    <property type="entry name" value="NAD(P)-binding Rossmann-like Domain"/>
    <property type="match status" value="2"/>
</dbReference>
<dbReference type="OrthoDB" id="9787219at2"/>
<dbReference type="Proteomes" id="UP000284006">
    <property type="component" value="Unassembled WGS sequence"/>
</dbReference>
<dbReference type="CDD" id="cd12164">
    <property type="entry name" value="GDH_like_2"/>
    <property type="match status" value="1"/>
</dbReference>
<keyword evidence="5" id="KW-1185">Reference proteome</keyword>
<feature type="domain" description="D-isomer specific 2-hydroxyacid dehydrogenase NAD-binding" evidence="3">
    <location>
        <begin position="105"/>
        <end position="276"/>
    </location>
</feature>
<organism evidence="4 5">
    <name type="scientific">Massilia cavernae</name>
    <dbReference type="NCBI Taxonomy" id="2320864"/>
    <lineage>
        <taxon>Bacteria</taxon>
        <taxon>Pseudomonadati</taxon>
        <taxon>Pseudomonadota</taxon>
        <taxon>Betaproteobacteria</taxon>
        <taxon>Burkholderiales</taxon>
        <taxon>Oxalobacteraceae</taxon>
        <taxon>Telluria group</taxon>
        <taxon>Massilia</taxon>
    </lineage>
</organism>
<dbReference type="InterPro" id="IPR029753">
    <property type="entry name" value="D-isomer_DH_CS"/>
</dbReference>
<reference evidence="4 5" key="1">
    <citation type="submission" date="2018-09" db="EMBL/GenBank/DDBJ databases">
        <authorList>
            <person name="Zhu H."/>
        </authorList>
    </citation>
    <scope>NUCLEOTIDE SEQUENCE [LARGE SCALE GENOMIC DNA]</scope>
    <source>
        <strain evidence="4 5">K1S02-61</strain>
    </source>
</reference>
<keyword evidence="1" id="KW-0560">Oxidoreductase</keyword>
<dbReference type="SUPFAM" id="SSF52283">
    <property type="entry name" value="Formate/glycerate dehydrogenase catalytic domain-like"/>
    <property type="match status" value="1"/>
</dbReference>
<accession>A0A418XXY3</accession>
<dbReference type="PANTHER" id="PTHR43333">
    <property type="entry name" value="2-HACID_DH_C DOMAIN-CONTAINING PROTEIN"/>
    <property type="match status" value="1"/>
</dbReference>
<evidence type="ECO:0000256" key="2">
    <source>
        <dbReference type="ARBA" id="ARBA00023027"/>
    </source>
</evidence>
<dbReference type="EMBL" id="QYUP01000093">
    <property type="protein sequence ID" value="RJG17865.1"/>
    <property type="molecule type" value="Genomic_DNA"/>
</dbReference>
<dbReference type="PROSITE" id="PS00671">
    <property type="entry name" value="D_2_HYDROXYACID_DH_3"/>
    <property type="match status" value="1"/>
</dbReference>
<dbReference type="SUPFAM" id="SSF51735">
    <property type="entry name" value="NAD(P)-binding Rossmann-fold domains"/>
    <property type="match status" value="1"/>
</dbReference>
<comment type="caution">
    <text evidence="4">The sequence shown here is derived from an EMBL/GenBank/DDBJ whole genome shotgun (WGS) entry which is preliminary data.</text>
</comment>